<sequence>MLATVGQWLPDLTGLTTQPTVFFLWILFFACAALIALYLSMDLRVNLYWEGPASKAMLVALLVVAYSLCSSMLLILNKVTVTYIPAPSFILCCQLGSCALFVKVAALAGMVDAEPLEWEKSKKFALIVFGFIGTLFSNITALQFVPVDTIICFRASTPILIAIIEFLYLGRELPCARSWASLVGVFGGVAAYTWHDINFTKMGYVWLGVWYTFTVFEIVYVKKVVDSVKMTTWSRTYYQNTLAFVPMLAITAFSGEVQVLAALTWKTKGVLLLCASCAGGVGMSYFSFALRAVISATLFSVIGNVCKVLTILTNLVIWDKHSNTMGTLALLGCLGAGSAYQQAPMRPVQGRAEEDSRKESLLAVKSESNL</sequence>
<keyword evidence="4 6" id="KW-0472">Membrane</keyword>
<feature type="transmembrane region" description="Helical" evidence="6">
    <location>
        <begin position="53"/>
        <end position="76"/>
    </location>
</feature>
<feature type="transmembrane region" description="Helical" evidence="6">
    <location>
        <begin position="242"/>
        <end position="263"/>
    </location>
</feature>
<feature type="transmembrane region" description="Helical" evidence="6">
    <location>
        <begin position="124"/>
        <end position="145"/>
    </location>
</feature>
<evidence type="ECO:0000256" key="3">
    <source>
        <dbReference type="ARBA" id="ARBA00022989"/>
    </source>
</evidence>
<protein>
    <submittedName>
        <fullName evidence="8">G6656 protein</fullName>
    </submittedName>
</protein>
<feature type="transmembrane region" description="Helical" evidence="6">
    <location>
        <begin position="297"/>
        <end position="318"/>
    </location>
</feature>
<evidence type="ECO:0000256" key="6">
    <source>
        <dbReference type="SAM" id="Phobius"/>
    </source>
</evidence>
<feature type="transmembrane region" description="Helical" evidence="6">
    <location>
        <begin position="88"/>
        <end position="112"/>
    </location>
</feature>
<dbReference type="EMBL" id="CAXHTA020000010">
    <property type="protein sequence ID" value="CAL5224035.1"/>
    <property type="molecule type" value="Genomic_DNA"/>
</dbReference>
<dbReference type="Pfam" id="PF03151">
    <property type="entry name" value="TPT"/>
    <property type="match status" value="1"/>
</dbReference>
<accession>A0ABP1FVW3</accession>
<feature type="compositionally biased region" description="Basic and acidic residues" evidence="5">
    <location>
        <begin position="351"/>
        <end position="360"/>
    </location>
</feature>
<evidence type="ECO:0000256" key="2">
    <source>
        <dbReference type="ARBA" id="ARBA00022692"/>
    </source>
</evidence>
<feature type="transmembrane region" description="Helical" evidence="6">
    <location>
        <begin position="20"/>
        <end position="41"/>
    </location>
</feature>
<evidence type="ECO:0000313" key="9">
    <source>
        <dbReference type="Proteomes" id="UP001497392"/>
    </source>
</evidence>
<evidence type="ECO:0000256" key="4">
    <source>
        <dbReference type="ARBA" id="ARBA00023136"/>
    </source>
</evidence>
<comment type="caution">
    <text evidence="8">The sequence shown here is derived from an EMBL/GenBank/DDBJ whole genome shotgun (WGS) entry which is preliminary data.</text>
</comment>
<feature type="transmembrane region" description="Helical" evidence="6">
    <location>
        <begin position="269"/>
        <end position="290"/>
    </location>
</feature>
<name>A0ABP1FVW3_9CHLO</name>
<feature type="region of interest" description="Disordered" evidence="5">
    <location>
        <begin position="347"/>
        <end position="370"/>
    </location>
</feature>
<dbReference type="InterPro" id="IPR004853">
    <property type="entry name" value="Sugar_P_trans_dom"/>
</dbReference>
<evidence type="ECO:0000256" key="1">
    <source>
        <dbReference type="ARBA" id="ARBA00004141"/>
    </source>
</evidence>
<comment type="subcellular location">
    <subcellularLocation>
        <location evidence="1">Membrane</location>
        <topology evidence="1">Multi-pass membrane protein</topology>
    </subcellularLocation>
</comment>
<dbReference type="InterPro" id="IPR050186">
    <property type="entry name" value="TPT_transporter"/>
</dbReference>
<reference evidence="8 9" key="1">
    <citation type="submission" date="2024-06" db="EMBL/GenBank/DDBJ databases">
        <authorList>
            <person name="Kraege A."/>
            <person name="Thomma B."/>
        </authorList>
    </citation>
    <scope>NUCLEOTIDE SEQUENCE [LARGE SCALE GENOMIC DNA]</scope>
</reference>
<evidence type="ECO:0000256" key="5">
    <source>
        <dbReference type="SAM" id="MobiDB-lite"/>
    </source>
</evidence>
<organism evidence="8 9">
    <name type="scientific">Coccomyxa viridis</name>
    <dbReference type="NCBI Taxonomy" id="1274662"/>
    <lineage>
        <taxon>Eukaryota</taxon>
        <taxon>Viridiplantae</taxon>
        <taxon>Chlorophyta</taxon>
        <taxon>core chlorophytes</taxon>
        <taxon>Trebouxiophyceae</taxon>
        <taxon>Trebouxiophyceae incertae sedis</taxon>
        <taxon>Coccomyxaceae</taxon>
        <taxon>Coccomyxa</taxon>
    </lineage>
</organism>
<keyword evidence="2 6" id="KW-0812">Transmembrane</keyword>
<dbReference type="Proteomes" id="UP001497392">
    <property type="component" value="Unassembled WGS sequence"/>
</dbReference>
<keyword evidence="9" id="KW-1185">Reference proteome</keyword>
<evidence type="ECO:0000259" key="7">
    <source>
        <dbReference type="Pfam" id="PF03151"/>
    </source>
</evidence>
<evidence type="ECO:0000313" key="8">
    <source>
        <dbReference type="EMBL" id="CAL5224035.1"/>
    </source>
</evidence>
<feature type="transmembrane region" description="Helical" evidence="6">
    <location>
        <begin position="203"/>
        <end position="221"/>
    </location>
</feature>
<feature type="domain" description="Sugar phosphate transporter" evidence="7">
    <location>
        <begin position="59"/>
        <end position="323"/>
    </location>
</feature>
<keyword evidence="3 6" id="KW-1133">Transmembrane helix</keyword>
<dbReference type="PANTHER" id="PTHR11132">
    <property type="entry name" value="SOLUTE CARRIER FAMILY 35"/>
    <property type="match status" value="1"/>
</dbReference>
<gene>
    <name evidence="8" type="primary">g6656</name>
    <name evidence="8" type="ORF">VP750_LOCUS5694</name>
</gene>
<proteinExistence type="predicted"/>